<keyword evidence="2" id="KW-0472">Membrane</keyword>
<gene>
    <name evidence="3" type="ORF">NP233_g6953</name>
</gene>
<evidence type="ECO:0000313" key="3">
    <source>
        <dbReference type="EMBL" id="KAJ3566521.1"/>
    </source>
</evidence>
<comment type="caution">
    <text evidence="3">The sequence shown here is derived from an EMBL/GenBank/DDBJ whole genome shotgun (WGS) entry which is preliminary data.</text>
</comment>
<accession>A0AAD5VR89</accession>
<keyword evidence="2" id="KW-1133">Transmembrane helix</keyword>
<keyword evidence="2" id="KW-0812">Transmembrane</keyword>
<organism evidence="3 4">
    <name type="scientific">Leucocoprinus birnbaumii</name>
    <dbReference type="NCBI Taxonomy" id="56174"/>
    <lineage>
        <taxon>Eukaryota</taxon>
        <taxon>Fungi</taxon>
        <taxon>Dikarya</taxon>
        <taxon>Basidiomycota</taxon>
        <taxon>Agaricomycotina</taxon>
        <taxon>Agaricomycetes</taxon>
        <taxon>Agaricomycetidae</taxon>
        <taxon>Agaricales</taxon>
        <taxon>Agaricineae</taxon>
        <taxon>Agaricaceae</taxon>
        <taxon>Leucocoprinus</taxon>
    </lineage>
</organism>
<feature type="region of interest" description="Disordered" evidence="1">
    <location>
        <begin position="376"/>
        <end position="447"/>
    </location>
</feature>
<feature type="transmembrane region" description="Helical" evidence="2">
    <location>
        <begin position="294"/>
        <end position="317"/>
    </location>
</feature>
<evidence type="ECO:0000256" key="1">
    <source>
        <dbReference type="SAM" id="MobiDB-lite"/>
    </source>
</evidence>
<protein>
    <submittedName>
        <fullName evidence="3">Uncharacterized protein</fullName>
    </submittedName>
</protein>
<dbReference type="Gene3D" id="2.60.120.260">
    <property type="entry name" value="Galactose-binding domain-like"/>
    <property type="match status" value="2"/>
</dbReference>
<reference evidence="3" key="1">
    <citation type="submission" date="2022-07" db="EMBL/GenBank/DDBJ databases">
        <title>Genome Sequence of Leucocoprinus birnbaumii.</title>
        <authorList>
            <person name="Buettner E."/>
        </authorList>
    </citation>
    <scope>NUCLEOTIDE SEQUENCE</scope>
    <source>
        <strain evidence="3">VT141</strain>
    </source>
</reference>
<proteinExistence type="predicted"/>
<name>A0AAD5VR89_9AGAR</name>
<dbReference type="Proteomes" id="UP001213000">
    <property type="component" value="Unassembled WGS sequence"/>
</dbReference>
<keyword evidence="4" id="KW-1185">Reference proteome</keyword>
<dbReference type="AlphaFoldDB" id="A0AAD5VR89"/>
<sequence>MATQSILVEDCSPLIQYAPAGAWSDAQLNDTLATSYSGGSYHSTSIQGATATFQFSGTGFVITGGRRPGYGPFSISLDGQQLFNGNPAPGPSLIDPLASVSGLSNELHTVILTNTGGSPIDIDAITFNTTIGSSSTKPNVTIIDDSDSRILYSPSNAWGVNNRSDFQDGTLHFSQSPNATASLQFTGNAIAYYGTVAPDHADVAITIDNETVTMPSHSASDVLAVRPRILMWWADGLSDGEHTMTITKVQSDTTGPFVDVDSFVVYANDQAQPSGGSNPSTTHDSSPTNSHTGAIIGAVVAGTVALLLIIAGVFLFLRQRRQRRDPRITKSSISPVTPHSLCLLPAPLAPLRKPINYKRNSGLSIAPSYYGDPDFAGGNGSFERRSQTASGASDPSIPPVPRIAMARSPASPRSFPVSVAKDNTPSPSRSPRPSRPRRPPTLNIASD</sequence>
<feature type="region of interest" description="Disordered" evidence="1">
    <location>
        <begin position="269"/>
        <end position="289"/>
    </location>
</feature>
<evidence type="ECO:0000256" key="2">
    <source>
        <dbReference type="SAM" id="Phobius"/>
    </source>
</evidence>
<evidence type="ECO:0000313" key="4">
    <source>
        <dbReference type="Proteomes" id="UP001213000"/>
    </source>
</evidence>
<dbReference type="EMBL" id="JANIEX010000481">
    <property type="protein sequence ID" value="KAJ3566521.1"/>
    <property type="molecule type" value="Genomic_DNA"/>
</dbReference>
<dbReference type="Gene3D" id="1.20.5.510">
    <property type="entry name" value="Single helix bin"/>
    <property type="match status" value="1"/>
</dbReference>